<keyword evidence="7 15" id="KW-0378">Hydrolase</keyword>
<name>A0ABS5Q6V0_9PROT</name>
<keyword evidence="4" id="KW-0645">Protease</keyword>
<feature type="compositionally biased region" description="Basic and acidic residues" evidence="12">
    <location>
        <begin position="399"/>
        <end position="411"/>
    </location>
</feature>
<evidence type="ECO:0000313" key="15">
    <source>
        <dbReference type="EMBL" id="MBS7809339.1"/>
    </source>
</evidence>
<dbReference type="RefSeq" id="WP_213668051.1">
    <property type="nucleotide sequence ID" value="NZ_JAHCDA010000001.1"/>
</dbReference>
<evidence type="ECO:0000256" key="2">
    <source>
        <dbReference type="ARBA" id="ARBA00004651"/>
    </source>
</evidence>
<organism evidence="15 16">
    <name type="scientific">Roseococcus pinisoli</name>
    <dbReference type="NCBI Taxonomy" id="2835040"/>
    <lineage>
        <taxon>Bacteria</taxon>
        <taxon>Pseudomonadati</taxon>
        <taxon>Pseudomonadota</taxon>
        <taxon>Alphaproteobacteria</taxon>
        <taxon>Acetobacterales</taxon>
        <taxon>Roseomonadaceae</taxon>
        <taxon>Roseococcus</taxon>
    </lineage>
</organism>
<dbReference type="EC" id="3.4.24.-" evidence="15"/>
<evidence type="ECO:0000256" key="13">
    <source>
        <dbReference type="SAM" id="Phobius"/>
    </source>
</evidence>
<dbReference type="CDD" id="cd07328">
    <property type="entry name" value="M48_Ste24p_like"/>
    <property type="match status" value="1"/>
</dbReference>
<evidence type="ECO:0000256" key="8">
    <source>
        <dbReference type="ARBA" id="ARBA00022833"/>
    </source>
</evidence>
<dbReference type="Proteomes" id="UP000766336">
    <property type="component" value="Unassembled WGS sequence"/>
</dbReference>
<feature type="transmembrane region" description="Helical" evidence="13">
    <location>
        <begin position="114"/>
        <end position="138"/>
    </location>
</feature>
<keyword evidence="8" id="KW-0862">Zinc</keyword>
<dbReference type="GO" id="GO:0008237">
    <property type="term" value="F:metallopeptidase activity"/>
    <property type="evidence" value="ECO:0007669"/>
    <property type="project" value="UniProtKB-KW"/>
</dbReference>
<gene>
    <name evidence="15" type="ORF">KHU32_00225</name>
</gene>
<sequence>MVGATKAVFTLEARPPSGDGRFDSGTQFRRNGHNYVGPIAIAQARKELEDVESTASLMRWRAVLPPVVILCASLTAGLSAFVLVTTALLGWLGRRSRDTLVRGFSFVRHILPPTMGAQVVLVAVGFVAVLLFESSALLAGEALSSGGAKVLGLVVVMVGLSLWGAASAVLQLRRTMGLFTPDPLDILGRPISPEEAPGLWHIVDDLAKRLGALKPDNVVIGLDAGFFVSSGPKLLQPGGGSLGGRTLYLPLPYLALLRQDEVSAIIGHELAHFAGGDTEYSLRFLPIYAGVGRSLEAVALAGLGADGRISPLMRPSLRLGAFAMDRFHLAVRHWSRLREFAADAAGAQVVSNAAAASALVRSSAAAPRIDAALGEAFGRPDAAPPDLVAAIVRDSFEHGLDDPSPHLEEAQPHPTDTHPPTRQRIEALGQKAEPGLLAAAAAPPPRDALSRLGAYFAAPEAICRAATADYLRVARDDASAHRQALEAAVAEVSHEPVVLRENTRPGAIFLFVFGGILIAIALTLLVLGVPGTTATEVRWIAGSALILGLVFAGAGVPYLLRGRKPFLTLRPDDISIVGLDRPIAWEHVLHVEMTLGRGGVVARLLLRRDAALPARLPRARRVKVDAGHYSVTLTAVPPRDLKAVGFAELIGRYRQAYEARRLLASVPPKGGSPWGVDETDETRKISPYFGGGPQG</sequence>
<keyword evidence="11 13" id="KW-0472">Membrane</keyword>
<feature type="transmembrane region" description="Helical" evidence="13">
    <location>
        <begin position="539"/>
        <end position="560"/>
    </location>
</feature>
<feature type="transmembrane region" description="Helical" evidence="13">
    <location>
        <begin position="67"/>
        <end position="93"/>
    </location>
</feature>
<dbReference type="Gene3D" id="3.30.2010.10">
    <property type="entry name" value="Metalloproteases ('zincins'), catalytic domain"/>
    <property type="match status" value="1"/>
</dbReference>
<evidence type="ECO:0000256" key="6">
    <source>
        <dbReference type="ARBA" id="ARBA00022723"/>
    </source>
</evidence>
<dbReference type="Pfam" id="PF01435">
    <property type="entry name" value="Peptidase_M48"/>
    <property type="match status" value="1"/>
</dbReference>
<keyword evidence="10 15" id="KW-0482">Metalloprotease</keyword>
<evidence type="ECO:0000256" key="11">
    <source>
        <dbReference type="ARBA" id="ARBA00023136"/>
    </source>
</evidence>
<evidence type="ECO:0000256" key="1">
    <source>
        <dbReference type="ARBA" id="ARBA00001947"/>
    </source>
</evidence>
<reference evidence="15 16" key="1">
    <citation type="submission" date="2021-05" db="EMBL/GenBank/DDBJ databases">
        <title>Roseococcus sp. XZZS9, whole genome shotgun sequencing project.</title>
        <authorList>
            <person name="Zhao G."/>
            <person name="Shen L."/>
        </authorList>
    </citation>
    <scope>NUCLEOTIDE SEQUENCE [LARGE SCALE GENOMIC DNA]</scope>
    <source>
        <strain evidence="15 16">XZZS9</strain>
    </source>
</reference>
<keyword evidence="3" id="KW-1003">Cell membrane</keyword>
<evidence type="ECO:0000256" key="9">
    <source>
        <dbReference type="ARBA" id="ARBA00022989"/>
    </source>
</evidence>
<feature type="transmembrane region" description="Helical" evidence="13">
    <location>
        <begin position="150"/>
        <end position="170"/>
    </location>
</feature>
<feature type="domain" description="Peptidase M48" evidence="14">
    <location>
        <begin position="254"/>
        <end position="429"/>
    </location>
</feature>
<dbReference type="PANTHER" id="PTHR43221:SF1">
    <property type="entry name" value="PROTEASE HTPX"/>
    <property type="match status" value="1"/>
</dbReference>
<dbReference type="PANTHER" id="PTHR43221">
    <property type="entry name" value="PROTEASE HTPX"/>
    <property type="match status" value="1"/>
</dbReference>
<protein>
    <submittedName>
        <fullName evidence="15">M48 family metalloprotease</fullName>
        <ecNumber evidence="15">3.4.24.-</ecNumber>
    </submittedName>
</protein>
<feature type="region of interest" description="Disordered" evidence="12">
    <location>
        <begin position="670"/>
        <end position="695"/>
    </location>
</feature>
<accession>A0ABS5Q6V0</accession>
<keyword evidence="16" id="KW-1185">Reference proteome</keyword>
<comment type="subcellular location">
    <subcellularLocation>
        <location evidence="2">Cell membrane</location>
        <topology evidence="2">Multi-pass membrane protein</topology>
    </subcellularLocation>
</comment>
<evidence type="ECO:0000256" key="3">
    <source>
        <dbReference type="ARBA" id="ARBA00022475"/>
    </source>
</evidence>
<evidence type="ECO:0000256" key="7">
    <source>
        <dbReference type="ARBA" id="ARBA00022801"/>
    </source>
</evidence>
<evidence type="ECO:0000256" key="12">
    <source>
        <dbReference type="SAM" id="MobiDB-lite"/>
    </source>
</evidence>
<evidence type="ECO:0000256" key="4">
    <source>
        <dbReference type="ARBA" id="ARBA00022670"/>
    </source>
</evidence>
<feature type="region of interest" description="Disordered" evidence="12">
    <location>
        <begin position="399"/>
        <end position="420"/>
    </location>
</feature>
<comment type="cofactor">
    <cofactor evidence="1">
        <name>Zn(2+)</name>
        <dbReference type="ChEBI" id="CHEBI:29105"/>
    </cofactor>
</comment>
<feature type="transmembrane region" description="Helical" evidence="13">
    <location>
        <begin position="507"/>
        <end position="527"/>
    </location>
</feature>
<dbReference type="InterPro" id="IPR001915">
    <property type="entry name" value="Peptidase_M48"/>
</dbReference>
<proteinExistence type="predicted"/>
<keyword evidence="6" id="KW-0479">Metal-binding</keyword>
<evidence type="ECO:0000259" key="14">
    <source>
        <dbReference type="Pfam" id="PF01435"/>
    </source>
</evidence>
<keyword evidence="5 13" id="KW-0812">Transmembrane</keyword>
<keyword evidence="9 13" id="KW-1133">Transmembrane helix</keyword>
<evidence type="ECO:0000256" key="10">
    <source>
        <dbReference type="ARBA" id="ARBA00023049"/>
    </source>
</evidence>
<comment type="caution">
    <text evidence="15">The sequence shown here is derived from an EMBL/GenBank/DDBJ whole genome shotgun (WGS) entry which is preliminary data.</text>
</comment>
<dbReference type="EMBL" id="JAHCDA010000001">
    <property type="protein sequence ID" value="MBS7809339.1"/>
    <property type="molecule type" value="Genomic_DNA"/>
</dbReference>
<evidence type="ECO:0000313" key="16">
    <source>
        <dbReference type="Proteomes" id="UP000766336"/>
    </source>
</evidence>
<evidence type="ECO:0000256" key="5">
    <source>
        <dbReference type="ARBA" id="ARBA00022692"/>
    </source>
</evidence>
<dbReference type="InterPro" id="IPR050083">
    <property type="entry name" value="HtpX_protease"/>
</dbReference>